<feature type="region of interest" description="Disordered" evidence="1">
    <location>
        <begin position="178"/>
        <end position="215"/>
    </location>
</feature>
<dbReference type="EMBL" id="JANBPU010000031">
    <property type="protein sequence ID" value="KAJ1919207.1"/>
    <property type="molecule type" value="Genomic_DNA"/>
</dbReference>
<keyword evidence="4" id="KW-1185">Reference proteome</keyword>
<dbReference type="InterPro" id="IPR013783">
    <property type="entry name" value="Ig-like_fold"/>
</dbReference>
<feature type="domain" description="Inositol polyphosphate-related phosphatase" evidence="2">
    <location>
        <begin position="236"/>
        <end position="606"/>
    </location>
</feature>
<dbReference type="Proteomes" id="UP001150538">
    <property type="component" value="Unassembled WGS sequence"/>
</dbReference>
<proteinExistence type="predicted"/>
<dbReference type="Pfam" id="PF22669">
    <property type="entry name" value="Exo_endo_phos2"/>
    <property type="match status" value="1"/>
</dbReference>
<dbReference type="PANTHER" id="PTHR11200:SF300">
    <property type="entry name" value="TYPE II INOSITOL 1,4,5-TRISPHOSPHATE 5-PHOSPHATASE"/>
    <property type="match status" value="1"/>
</dbReference>
<dbReference type="InterPro" id="IPR046985">
    <property type="entry name" value="IP5"/>
</dbReference>
<dbReference type="GO" id="GO:0004439">
    <property type="term" value="F:phosphatidylinositol-4,5-bisphosphate 5-phosphatase activity"/>
    <property type="evidence" value="ECO:0007669"/>
    <property type="project" value="TreeGrafter"/>
</dbReference>
<sequence>MTTSWLAHFVETHHVRLKEKCRFAINALWHVKDNTKIPVTVAIVTNDEKEAPEACVILFVQDVNTVFIAMCFPIYSTTTVRVNLIPTETAGIVGEKGDTQDHERGIEIFNTNQYMDLEVMDHNDVELLWHELRRYVDAAKEWSLLSGGGTHQWVDFYVPSRNIIEILRNENVSSISTRDHAHSIPISSSAGSLRSIESMESSNSSSAGSTGINTQQQVNRINHEIKEALLSMSEPLEFKIWVGTWNVNEKLPPKNLSEWMDFLPKEHHGSSSSNTDTTTTSTSPPPSTPSISTHNPVYMDDRNDIPKVLVFGIQELDMSSSSFVYHDQTKEQEWYRSIDLTLGSLAGSYSRIISKRLVGMLIIVYVHKSIRHAVLASQKCQVNCGFMGLGNKGAVSARLRICGCSITFICAHLAAHQGPEYAKERNRQAHLIFDKIHFEYANQDKINPSTLLYNVIHADRDILAAQHKAIKTSRSDIVMFFGDLNYRINTDADNIYSLIKSGDRKELLKYDEMLNEQRPDGTFGYFNESPINFDPTFKVVVGKSEYNPQRSPAWTDRILWATKKFAQNVEPWFKISNVSYNSHVNINTSDHKPVSAIFSLETLAVNHTKYDNVLSEILRKIDQDDSQPSPQIELSETDIKLGSINLHNPIIKTVSLKNTGDTDIKFEFIPKPGEVLLFSSWFHVSPVRGYIPAHSDVTLQFMISVRGAVHSGSIVEGNLRDWVILQVDNRKLLFITIGGECQESCFGTSIEKLWWPFEHHSAGTMSDIQRSMTTGNTDDSKSISLVNKHMQSLQEIYNYRDDDSGDLMFVNNNDTQNESLGVSVIPRQITKLVEFLIAHAQDSPNLFIQPGDPTRINYIYSCIDDDRDIDPELLFGPKDNLKEFVPVPIPTDELESLIPQSAIPSASAYSMYTPLPSTSALSAVSTFEYGVSEKVEGGTLESEEKIEECHHKHKEVQELIHSFTRPIGVIGNEGSASDVGGGNISNTNYNEEKNSKKWNDFRVRFIRYIIELNS</sequence>
<dbReference type="OrthoDB" id="7862313at2759"/>
<dbReference type="InterPro" id="IPR048869">
    <property type="entry name" value="OCRL-1_2_ASH"/>
</dbReference>
<dbReference type="SUPFAM" id="SSF56219">
    <property type="entry name" value="DNase I-like"/>
    <property type="match status" value="1"/>
</dbReference>
<organism evidence="3 4">
    <name type="scientific">Mycoemilia scoparia</name>
    <dbReference type="NCBI Taxonomy" id="417184"/>
    <lineage>
        <taxon>Eukaryota</taxon>
        <taxon>Fungi</taxon>
        <taxon>Fungi incertae sedis</taxon>
        <taxon>Zoopagomycota</taxon>
        <taxon>Kickxellomycotina</taxon>
        <taxon>Kickxellomycetes</taxon>
        <taxon>Kickxellales</taxon>
        <taxon>Kickxellaceae</taxon>
        <taxon>Mycoemilia</taxon>
    </lineage>
</organism>
<gene>
    <name evidence="3" type="ORF">H4219_002154</name>
</gene>
<evidence type="ECO:0000259" key="2">
    <source>
        <dbReference type="SMART" id="SM00128"/>
    </source>
</evidence>
<feature type="compositionally biased region" description="Low complexity" evidence="1">
    <location>
        <begin position="270"/>
        <end position="282"/>
    </location>
</feature>
<accession>A0A9W8DUT9</accession>
<comment type="caution">
    <text evidence="3">The sequence shown here is derived from an EMBL/GenBank/DDBJ whole genome shotgun (WGS) entry which is preliminary data.</text>
</comment>
<feature type="compositionally biased region" description="Low complexity" evidence="1">
    <location>
        <begin position="195"/>
        <end position="214"/>
    </location>
</feature>
<dbReference type="Gene3D" id="3.60.10.10">
    <property type="entry name" value="Endonuclease/exonuclease/phosphatase"/>
    <property type="match status" value="1"/>
</dbReference>
<reference evidence="3" key="1">
    <citation type="submission" date="2022-07" db="EMBL/GenBank/DDBJ databases">
        <title>Phylogenomic reconstructions and comparative analyses of Kickxellomycotina fungi.</title>
        <authorList>
            <person name="Reynolds N.K."/>
            <person name="Stajich J.E."/>
            <person name="Barry K."/>
            <person name="Grigoriev I.V."/>
            <person name="Crous P."/>
            <person name="Smith M.E."/>
        </authorList>
    </citation>
    <scope>NUCLEOTIDE SEQUENCE</scope>
    <source>
        <strain evidence="3">NBRC 100468</strain>
    </source>
</reference>
<dbReference type="Pfam" id="PF21310">
    <property type="entry name" value="OCRL-like_ASH"/>
    <property type="match status" value="1"/>
</dbReference>
<dbReference type="InterPro" id="IPR000300">
    <property type="entry name" value="IPPc"/>
</dbReference>
<evidence type="ECO:0000256" key="1">
    <source>
        <dbReference type="SAM" id="MobiDB-lite"/>
    </source>
</evidence>
<evidence type="ECO:0000313" key="4">
    <source>
        <dbReference type="Proteomes" id="UP001150538"/>
    </source>
</evidence>
<evidence type="ECO:0000313" key="3">
    <source>
        <dbReference type="EMBL" id="KAJ1919207.1"/>
    </source>
</evidence>
<dbReference type="InterPro" id="IPR036691">
    <property type="entry name" value="Endo/exonu/phosph_ase_sf"/>
</dbReference>
<dbReference type="PANTHER" id="PTHR11200">
    <property type="entry name" value="INOSITOL 5-PHOSPHATASE"/>
    <property type="match status" value="1"/>
</dbReference>
<dbReference type="SMART" id="SM00128">
    <property type="entry name" value="IPPc"/>
    <property type="match status" value="1"/>
</dbReference>
<dbReference type="Gene3D" id="2.60.40.10">
    <property type="entry name" value="Immunoglobulins"/>
    <property type="match status" value="1"/>
</dbReference>
<protein>
    <recommendedName>
        <fullName evidence="2">Inositol polyphosphate-related phosphatase domain-containing protein</fullName>
    </recommendedName>
</protein>
<dbReference type="GO" id="GO:0046856">
    <property type="term" value="P:phosphatidylinositol dephosphorylation"/>
    <property type="evidence" value="ECO:0007669"/>
    <property type="project" value="InterPro"/>
</dbReference>
<dbReference type="AlphaFoldDB" id="A0A9W8DUT9"/>
<name>A0A9W8DUT9_9FUNG</name>
<feature type="region of interest" description="Disordered" evidence="1">
    <location>
        <begin position="264"/>
        <end position="297"/>
    </location>
</feature>